<name>A0A6P8IXB4_ACTTE</name>
<gene>
    <name evidence="5 6" type="primary">LOC116305937</name>
</gene>
<keyword evidence="2" id="KW-0472">Membrane</keyword>
<dbReference type="PANTHER" id="PTHR16861:SF4">
    <property type="entry name" value="SH3 DOMAIN PROTEIN (AFU_ORTHOLOGUE AFUA_1G13610)"/>
    <property type="match status" value="1"/>
</dbReference>
<evidence type="ECO:0000256" key="2">
    <source>
        <dbReference type="SAM" id="Phobius"/>
    </source>
</evidence>
<dbReference type="GeneID" id="116305937"/>
<evidence type="ECO:0000259" key="3">
    <source>
        <dbReference type="Pfam" id="PF23328"/>
    </source>
</evidence>
<evidence type="ECO:0000313" key="5">
    <source>
        <dbReference type="RefSeq" id="XP_031571798.1"/>
    </source>
</evidence>
<dbReference type="OrthoDB" id="10310323at2759"/>
<feature type="compositionally biased region" description="Basic and acidic residues" evidence="1">
    <location>
        <begin position="544"/>
        <end position="558"/>
    </location>
</feature>
<keyword evidence="4" id="KW-1185">Reference proteome</keyword>
<feature type="region of interest" description="Disordered" evidence="1">
    <location>
        <begin position="428"/>
        <end position="474"/>
    </location>
</feature>
<feature type="transmembrane region" description="Helical" evidence="2">
    <location>
        <begin position="276"/>
        <end position="303"/>
    </location>
</feature>
<dbReference type="PANTHER" id="PTHR16861">
    <property type="entry name" value="GLYCOPROTEIN 38"/>
    <property type="match status" value="1"/>
</dbReference>
<evidence type="ECO:0000313" key="6">
    <source>
        <dbReference type="RefSeq" id="XP_031571799.1"/>
    </source>
</evidence>
<keyword evidence="2" id="KW-1133">Transmembrane helix</keyword>
<accession>A0A6P8IXB4</accession>
<protein>
    <submittedName>
        <fullName evidence="5 6">Uncharacterized protein LOC116305937</fullName>
    </submittedName>
</protein>
<feature type="compositionally biased region" description="Polar residues" evidence="1">
    <location>
        <begin position="316"/>
        <end position="334"/>
    </location>
</feature>
<feature type="domain" description="Shavenoid isoform B-like N-terminal" evidence="3">
    <location>
        <begin position="33"/>
        <end position="89"/>
    </location>
</feature>
<evidence type="ECO:0000313" key="4">
    <source>
        <dbReference type="Proteomes" id="UP000515163"/>
    </source>
</evidence>
<dbReference type="Proteomes" id="UP000515163">
    <property type="component" value="Unplaced"/>
</dbReference>
<feature type="region of interest" description="Disordered" evidence="1">
    <location>
        <begin position="310"/>
        <end position="357"/>
    </location>
</feature>
<feature type="region of interest" description="Disordered" evidence="1">
    <location>
        <begin position="500"/>
        <end position="558"/>
    </location>
</feature>
<dbReference type="KEGG" id="aten:116305937"/>
<feature type="compositionally biased region" description="Low complexity" evidence="1">
    <location>
        <begin position="227"/>
        <end position="248"/>
    </location>
</feature>
<feature type="region of interest" description="Disordered" evidence="1">
    <location>
        <begin position="222"/>
        <end position="258"/>
    </location>
</feature>
<proteinExistence type="predicted"/>
<sequence>MDQRILFLFIVQVVVLILLNYIPHVYGKYCWIMRDKRDKIVVLVNKTSCTQSNNPCSKLSGVLDLSQTECTCVCPSSKPTYMQTTNNCSAYSDVWSKCNLSFRRQLSEIPIFPTTINFRGLRLNIPNKFRKCKMVVKGENSFYLSESGWSQLPHNNYTFPFLVETKIVRKRLKLAHVKWNTEVPPELFGKVIRIVITCGGKQDCVMLKTQGDTLYQCIVDPRPENPSSSSSPSMSSPSISSASMSSASTRPTRKHVIVSEPSVSNKNFKKSSSIKIPWSIIGTVIGVLLVLLLCLIIMAVCFCRRKKSSQKKRTDNASTQSSGVTLSSTESQPEVTYASPHHPYQELKPPISGTPRGTYQPLKWNAKEDASGYMLPSESTTNNHPDPLYNEIGSPIRGLPPVYDYALPENTVRFSNHLSNMDLRLNGLPTPDARNNPDYVGRASQEQEEPKSLSLKGAASAPVNDGPTSPAYIDFTSEEGANQTEPLAYKSSDNIVTIGSSGLSKYKKPVNVPKSPFKKSPSEERPYQELKSPGSPVYEPLRPSSEKLEGAYKKESKA</sequence>
<dbReference type="Pfam" id="PF23328">
    <property type="entry name" value="Sha_B_N"/>
    <property type="match status" value="1"/>
</dbReference>
<organism evidence="4 6">
    <name type="scientific">Actinia tenebrosa</name>
    <name type="common">Australian red waratah sea anemone</name>
    <dbReference type="NCBI Taxonomy" id="6105"/>
    <lineage>
        <taxon>Eukaryota</taxon>
        <taxon>Metazoa</taxon>
        <taxon>Cnidaria</taxon>
        <taxon>Anthozoa</taxon>
        <taxon>Hexacorallia</taxon>
        <taxon>Actiniaria</taxon>
        <taxon>Actiniidae</taxon>
        <taxon>Actinia</taxon>
    </lineage>
</organism>
<dbReference type="InterPro" id="IPR057507">
    <property type="entry name" value="Sha_B-like_N"/>
</dbReference>
<dbReference type="RefSeq" id="XP_031571799.1">
    <property type="nucleotide sequence ID" value="XM_031715939.1"/>
</dbReference>
<reference evidence="5 6" key="1">
    <citation type="submission" date="2025-04" db="UniProtKB">
        <authorList>
            <consortium name="RefSeq"/>
        </authorList>
    </citation>
    <scope>IDENTIFICATION</scope>
    <source>
        <tissue evidence="5 6">Tentacle</tissue>
    </source>
</reference>
<evidence type="ECO:0000256" key="1">
    <source>
        <dbReference type="SAM" id="MobiDB-lite"/>
    </source>
</evidence>
<dbReference type="AlphaFoldDB" id="A0A6P8IXB4"/>
<keyword evidence="2" id="KW-0812">Transmembrane</keyword>
<dbReference type="RefSeq" id="XP_031571798.1">
    <property type="nucleotide sequence ID" value="XM_031715938.1"/>
</dbReference>